<dbReference type="GO" id="GO:0003906">
    <property type="term" value="F:DNA-(apurinic or apyrimidinic site) endonuclease activity"/>
    <property type="evidence" value="ECO:0007669"/>
    <property type="project" value="TreeGrafter"/>
</dbReference>
<dbReference type="PANTHER" id="PTHR22748:SF6">
    <property type="entry name" value="DNA-(APURINIC OR APYRIMIDINIC SITE) ENDONUCLEASE"/>
    <property type="match status" value="1"/>
</dbReference>
<evidence type="ECO:0000256" key="2">
    <source>
        <dbReference type="ARBA" id="ARBA00001946"/>
    </source>
</evidence>
<protein>
    <recommendedName>
        <fullName evidence="7">Endonuclease/exonuclease/phosphatase domain-containing protein</fullName>
    </recommendedName>
</protein>
<dbReference type="InterPro" id="IPR020847">
    <property type="entry name" value="AP_endonuclease_F1_BS"/>
</dbReference>
<reference evidence="8" key="1">
    <citation type="journal article" date="2015" name="Nature">
        <title>Complex archaea that bridge the gap between prokaryotes and eukaryotes.</title>
        <authorList>
            <person name="Spang A."/>
            <person name="Saw J.H."/>
            <person name="Jorgensen S.L."/>
            <person name="Zaremba-Niedzwiedzka K."/>
            <person name="Martijn J."/>
            <person name="Lind A.E."/>
            <person name="van Eijk R."/>
            <person name="Schleper C."/>
            <person name="Guy L."/>
            <person name="Ettema T.J."/>
        </authorList>
    </citation>
    <scope>NUCLEOTIDE SEQUENCE</scope>
</reference>
<dbReference type="InterPro" id="IPR020848">
    <property type="entry name" value="AP_endonuclease_F1_CS"/>
</dbReference>
<dbReference type="GO" id="GO:0003677">
    <property type="term" value="F:DNA binding"/>
    <property type="evidence" value="ECO:0007669"/>
    <property type="project" value="InterPro"/>
</dbReference>
<evidence type="ECO:0000313" key="8">
    <source>
        <dbReference type="EMBL" id="KKK47483.1"/>
    </source>
</evidence>
<evidence type="ECO:0000256" key="6">
    <source>
        <dbReference type="ARBA" id="ARBA00022842"/>
    </source>
</evidence>
<comment type="caution">
    <text evidence="8">The sequence shown here is derived from an EMBL/GenBank/DDBJ whole genome shotgun (WGS) entry which is preliminary data.</text>
</comment>
<dbReference type="EMBL" id="LAZR01069557">
    <property type="protein sequence ID" value="KKK47483.1"/>
    <property type="molecule type" value="Genomic_DNA"/>
</dbReference>
<keyword evidence="6" id="KW-0460">Magnesium</keyword>
<feature type="domain" description="Endonuclease/exonuclease/phosphatase" evidence="7">
    <location>
        <begin position="1"/>
        <end position="221"/>
    </location>
</feature>
<dbReference type="Gene3D" id="3.60.10.10">
    <property type="entry name" value="Endonuclease/exonuclease/phosphatase"/>
    <property type="match status" value="1"/>
</dbReference>
<dbReference type="GO" id="GO:0008311">
    <property type="term" value="F:double-stranded DNA 3'-5' DNA exonuclease activity"/>
    <property type="evidence" value="ECO:0007669"/>
    <property type="project" value="TreeGrafter"/>
</dbReference>
<proteinExistence type="inferred from homology"/>
<evidence type="ECO:0000256" key="1">
    <source>
        <dbReference type="ARBA" id="ARBA00001936"/>
    </source>
</evidence>
<sequence length="250" mass="28680">SYNLNGIRSAINKGILDWLEETVPDIICIQETKAQPEQVDTGEFHKLGYKDYWHSAEKKGYSGVLIFTREEPDHVEIGMGNPAYDSEGRVIRADYGDLSVLDVYIPSGTTGDIRQEIKMKFLDDFLNYLTELRKSRPMLLVCGDFNIAHNEIDIHNPVGNKKSSGFLPEERAWLDTFLASGFVDSFRHLNPETVKYSWWSFRSNAREKNIGWRLDYHMLTIELSARLRGAGIINEAKHSDHCPVWVDIEI</sequence>
<evidence type="ECO:0000256" key="4">
    <source>
        <dbReference type="ARBA" id="ARBA00022723"/>
    </source>
</evidence>
<evidence type="ECO:0000259" key="7">
    <source>
        <dbReference type="Pfam" id="PF03372"/>
    </source>
</evidence>
<dbReference type="SUPFAM" id="SSF56219">
    <property type="entry name" value="DNase I-like"/>
    <property type="match status" value="1"/>
</dbReference>
<dbReference type="NCBIfam" id="TIGR00633">
    <property type="entry name" value="xth"/>
    <property type="match status" value="1"/>
</dbReference>
<dbReference type="GO" id="GO:0006284">
    <property type="term" value="P:base-excision repair"/>
    <property type="evidence" value="ECO:0007669"/>
    <property type="project" value="TreeGrafter"/>
</dbReference>
<dbReference type="Pfam" id="PF03372">
    <property type="entry name" value="Exo_endo_phos"/>
    <property type="match status" value="1"/>
</dbReference>
<dbReference type="InterPro" id="IPR005135">
    <property type="entry name" value="Endo/exonuclease/phosphatase"/>
</dbReference>
<dbReference type="GO" id="GO:0046872">
    <property type="term" value="F:metal ion binding"/>
    <property type="evidence" value="ECO:0007669"/>
    <property type="project" value="UniProtKB-KW"/>
</dbReference>
<dbReference type="PROSITE" id="PS00727">
    <property type="entry name" value="AP_NUCLEASE_F1_2"/>
    <property type="match status" value="1"/>
</dbReference>
<organism evidence="8">
    <name type="scientific">marine sediment metagenome</name>
    <dbReference type="NCBI Taxonomy" id="412755"/>
    <lineage>
        <taxon>unclassified sequences</taxon>
        <taxon>metagenomes</taxon>
        <taxon>ecological metagenomes</taxon>
    </lineage>
</organism>
<dbReference type="InterPro" id="IPR036691">
    <property type="entry name" value="Endo/exonu/phosph_ase_sf"/>
</dbReference>
<dbReference type="NCBIfam" id="TIGR00195">
    <property type="entry name" value="exoDNase_III"/>
    <property type="match status" value="1"/>
</dbReference>
<evidence type="ECO:0000256" key="3">
    <source>
        <dbReference type="ARBA" id="ARBA00007092"/>
    </source>
</evidence>
<dbReference type="InterPro" id="IPR004808">
    <property type="entry name" value="AP_endonuc_1"/>
</dbReference>
<dbReference type="FunFam" id="3.60.10.10:FF:000026">
    <property type="entry name" value="Exodeoxyribonuclease III"/>
    <property type="match status" value="1"/>
</dbReference>
<accession>A0A0F8VT04</accession>
<evidence type="ECO:0000256" key="5">
    <source>
        <dbReference type="ARBA" id="ARBA00022801"/>
    </source>
</evidence>
<feature type="non-terminal residue" evidence="8">
    <location>
        <position position="1"/>
    </location>
</feature>
<comment type="cofactor">
    <cofactor evidence="1">
        <name>Mn(2+)</name>
        <dbReference type="ChEBI" id="CHEBI:29035"/>
    </cofactor>
</comment>
<gene>
    <name evidence="8" type="ORF">LCGC14_3154740</name>
</gene>
<dbReference type="AlphaFoldDB" id="A0A0F8VT04"/>
<dbReference type="CDD" id="cd10281">
    <property type="entry name" value="Nape_like_AP-endo"/>
    <property type="match status" value="1"/>
</dbReference>
<dbReference type="PROSITE" id="PS51435">
    <property type="entry name" value="AP_NUCLEASE_F1_4"/>
    <property type="match status" value="1"/>
</dbReference>
<keyword evidence="4" id="KW-0479">Metal-binding</keyword>
<keyword evidence="5" id="KW-0378">Hydrolase</keyword>
<comment type="similarity">
    <text evidence="3">Belongs to the DNA repair enzymes AP/ExoA family.</text>
</comment>
<comment type="cofactor">
    <cofactor evidence="2">
        <name>Mg(2+)</name>
        <dbReference type="ChEBI" id="CHEBI:18420"/>
    </cofactor>
</comment>
<dbReference type="GO" id="GO:0008081">
    <property type="term" value="F:phosphoric diester hydrolase activity"/>
    <property type="evidence" value="ECO:0007669"/>
    <property type="project" value="TreeGrafter"/>
</dbReference>
<dbReference type="PANTHER" id="PTHR22748">
    <property type="entry name" value="AP ENDONUCLEASE"/>
    <property type="match status" value="1"/>
</dbReference>
<name>A0A0F8VT04_9ZZZZ</name>
<dbReference type="PROSITE" id="PS00726">
    <property type="entry name" value="AP_NUCLEASE_F1_1"/>
    <property type="match status" value="1"/>
</dbReference>